<name>A0A7I7QL07_9MYCO</name>
<dbReference type="InterPro" id="IPR013611">
    <property type="entry name" value="Transp-assoc_OB_typ2"/>
</dbReference>
<comment type="subunit">
    <text evidence="10">Monomer. Homodimerizes in the presence of ATP. The complex is composed of two ATP-binding proteins (SugC), two transmembrane proteins (SugA and SugB) and a solute-binding protein (LpqY).</text>
</comment>
<evidence type="ECO:0000313" key="16">
    <source>
        <dbReference type="Proteomes" id="UP000467193"/>
    </source>
</evidence>
<evidence type="ECO:0000256" key="7">
    <source>
        <dbReference type="ARBA" id="ARBA00023136"/>
    </source>
</evidence>
<dbReference type="Pfam" id="PF08402">
    <property type="entry name" value="TOBE_2"/>
    <property type="match status" value="1"/>
</dbReference>
<comment type="subcellular location">
    <subcellularLocation>
        <location evidence="1">Cell inner membrane</location>
        <topology evidence="1">Peripheral membrane protein</topology>
        <orientation evidence="1">Cytoplasmic side</orientation>
    </subcellularLocation>
</comment>
<dbReference type="PROSITE" id="PS50893">
    <property type="entry name" value="ABC_TRANSPORTER_2"/>
    <property type="match status" value="1"/>
</dbReference>
<evidence type="ECO:0000256" key="5">
    <source>
        <dbReference type="ARBA" id="ARBA00022840"/>
    </source>
</evidence>
<keyword evidence="7" id="KW-0472">Membrane</keyword>
<dbReference type="InterPro" id="IPR003439">
    <property type="entry name" value="ABC_transporter-like_ATP-bd"/>
</dbReference>
<evidence type="ECO:0000256" key="13">
    <source>
        <dbReference type="ARBA" id="ARBA00082626"/>
    </source>
</evidence>
<dbReference type="GO" id="GO:0055052">
    <property type="term" value="C:ATP-binding cassette (ABC) transporter complex, substrate-binding subunit-containing"/>
    <property type="evidence" value="ECO:0007669"/>
    <property type="project" value="TreeGrafter"/>
</dbReference>
<sequence>MPTITLGRVTKRYPAATTSAVDDLDLTIDDGEFMCVLGPSGCGKTTTLRMIAGLEQSTSGSISVDDRVVDSVDQGVFVPPERRDMGLVFQSYALWPHMTTRRNIEYGLRLRRVARAERGRRADEVMAVMDIDRYADRYPSQLSGGQQQRVALARMLAVNPGVMLLDEPLSNLDARLRLEMRAELKRIHHDFSSTIVFVTHDQWEAMTLATRIAVMFEGRLQQIGSPTDIYDRPRNRFVAEFLGNPPINVIGLGDAAPAPHVAAASAFAHARTRGTQIVSGSVGFRPESMRIDGRGEPSAGDGLMIDGTVFAILATGGSWTIEVVADDRHLFATTSVTPTCRPGDEITMRVAPEDVHVFDTAGDRVVVG</sequence>
<evidence type="ECO:0000256" key="6">
    <source>
        <dbReference type="ARBA" id="ARBA00022967"/>
    </source>
</evidence>
<dbReference type="InterPro" id="IPR008995">
    <property type="entry name" value="Mo/tungstate-bd_C_term_dom"/>
</dbReference>
<keyword evidence="5 15" id="KW-0067">ATP-binding</keyword>
<keyword evidence="2" id="KW-0813">Transport</keyword>
<evidence type="ECO:0000259" key="14">
    <source>
        <dbReference type="PROSITE" id="PS50893"/>
    </source>
</evidence>
<accession>A0A7I7QL07</accession>
<evidence type="ECO:0000256" key="3">
    <source>
        <dbReference type="ARBA" id="ARBA00022475"/>
    </source>
</evidence>
<dbReference type="FunFam" id="3.40.50.300:FF:000042">
    <property type="entry name" value="Maltose/maltodextrin ABC transporter, ATP-binding protein"/>
    <property type="match status" value="1"/>
</dbReference>
<dbReference type="SUPFAM" id="SSF50331">
    <property type="entry name" value="MOP-like"/>
    <property type="match status" value="1"/>
</dbReference>
<reference evidence="15 16" key="1">
    <citation type="journal article" date="2019" name="Emerg. Microbes Infect.">
        <title>Comprehensive subspecies identification of 175 nontuberculous mycobacteria species based on 7547 genomic profiles.</title>
        <authorList>
            <person name="Matsumoto Y."/>
            <person name="Kinjo T."/>
            <person name="Motooka D."/>
            <person name="Nabeya D."/>
            <person name="Jung N."/>
            <person name="Uechi K."/>
            <person name="Horii T."/>
            <person name="Iida T."/>
            <person name="Fujita J."/>
            <person name="Nakamura S."/>
        </authorList>
    </citation>
    <scope>NUCLEOTIDE SEQUENCE [LARGE SCALE GENOMIC DNA]</scope>
    <source>
        <strain evidence="15 16">JCM 17899</strain>
    </source>
</reference>
<dbReference type="Gene3D" id="3.40.50.300">
    <property type="entry name" value="P-loop containing nucleotide triphosphate hydrolases"/>
    <property type="match status" value="1"/>
</dbReference>
<evidence type="ECO:0000256" key="9">
    <source>
        <dbReference type="ARBA" id="ARBA00056091"/>
    </source>
</evidence>
<feature type="domain" description="ABC transporter" evidence="14">
    <location>
        <begin position="4"/>
        <end position="242"/>
    </location>
</feature>
<dbReference type="SUPFAM" id="SSF52540">
    <property type="entry name" value="P-loop containing nucleoside triphosphate hydrolases"/>
    <property type="match status" value="1"/>
</dbReference>
<dbReference type="InterPro" id="IPR027417">
    <property type="entry name" value="P-loop_NTPase"/>
</dbReference>
<dbReference type="Proteomes" id="UP000467193">
    <property type="component" value="Chromosome"/>
</dbReference>
<dbReference type="AlphaFoldDB" id="A0A7I7QL07"/>
<keyword evidence="6" id="KW-1278">Translocase</keyword>
<evidence type="ECO:0000256" key="1">
    <source>
        <dbReference type="ARBA" id="ARBA00004515"/>
    </source>
</evidence>
<dbReference type="GO" id="GO:0016887">
    <property type="term" value="F:ATP hydrolysis activity"/>
    <property type="evidence" value="ECO:0007669"/>
    <property type="project" value="InterPro"/>
</dbReference>
<dbReference type="GO" id="GO:0140359">
    <property type="term" value="F:ABC-type transporter activity"/>
    <property type="evidence" value="ECO:0007669"/>
    <property type="project" value="UniProtKB-ARBA"/>
</dbReference>
<evidence type="ECO:0000256" key="8">
    <source>
        <dbReference type="ARBA" id="ARBA00050305"/>
    </source>
</evidence>
<keyword evidence="16" id="KW-1185">Reference proteome</keyword>
<keyword evidence="4" id="KW-0547">Nucleotide-binding</keyword>
<dbReference type="RefSeq" id="WP_163795989.1">
    <property type="nucleotide sequence ID" value="NZ_AP022588.1"/>
</dbReference>
<dbReference type="PANTHER" id="PTHR43875">
    <property type="entry name" value="MALTODEXTRIN IMPORT ATP-BINDING PROTEIN MSMX"/>
    <property type="match status" value="1"/>
</dbReference>
<comment type="catalytic activity">
    <reaction evidence="8">
        <text>alpha,alpha-trehalose(out) + ATP + H2O = alpha,alpha-trehalose(in) + ADP + phosphate + H(+)</text>
        <dbReference type="Rhea" id="RHEA:75203"/>
        <dbReference type="ChEBI" id="CHEBI:15377"/>
        <dbReference type="ChEBI" id="CHEBI:15378"/>
        <dbReference type="ChEBI" id="CHEBI:16551"/>
        <dbReference type="ChEBI" id="CHEBI:30616"/>
        <dbReference type="ChEBI" id="CHEBI:43474"/>
        <dbReference type="ChEBI" id="CHEBI:456216"/>
    </reaction>
</comment>
<dbReference type="Gene3D" id="2.40.50.100">
    <property type="match status" value="1"/>
</dbReference>
<protein>
    <recommendedName>
        <fullName evidence="11">Trehalose import ATP-binding protein SugC</fullName>
    </recommendedName>
    <alternativeName>
        <fullName evidence="13">Nucleotide-binding domain of SugABC transporter</fullName>
    </alternativeName>
    <alternativeName>
        <fullName evidence="12">SugABC transporter ATPase SugC</fullName>
    </alternativeName>
</protein>
<dbReference type="GO" id="GO:0005524">
    <property type="term" value="F:ATP binding"/>
    <property type="evidence" value="ECO:0007669"/>
    <property type="project" value="UniProtKB-KW"/>
</dbReference>
<evidence type="ECO:0000256" key="10">
    <source>
        <dbReference type="ARBA" id="ARBA00063658"/>
    </source>
</evidence>
<evidence type="ECO:0000256" key="11">
    <source>
        <dbReference type="ARBA" id="ARBA00072105"/>
    </source>
</evidence>
<organism evidence="15 16">
    <name type="scientific">Mycolicibacterium sediminis</name>
    <dbReference type="NCBI Taxonomy" id="1286180"/>
    <lineage>
        <taxon>Bacteria</taxon>
        <taxon>Bacillati</taxon>
        <taxon>Actinomycetota</taxon>
        <taxon>Actinomycetes</taxon>
        <taxon>Mycobacteriales</taxon>
        <taxon>Mycobacteriaceae</taxon>
        <taxon>Mycolicibacterium</taxon>
    </lineage>
</organism>
<evidence type="ECO:0000256" key="4">
    <source>
        <dbReference type="ARBA" id="ARBA00022741"/>
    </source>
</evidence>
<dbReference type="KEGG" id="msei:MSEDJ_11390"/>
<dbReference type="InterPro" id="IPR012340">
    <property type="entry name" value="NA-bd_OB-fold"/>
</dbReference>
<dbReference type="InterPro" id="IPR047641">
    <property type="entry name" value="ABC_transpr_MalK/UgpC-like"/>
</dbReference>
<keyword evidence="3" id="KW-1003">Cell membrane</keyword>
<dbReference type="InterPro" id="IPR003593">
    <property type="entry name" value="AAA+_ATPase"/>
</dbReference>
<dbReference type="PROSITE" id="PS00211">
    <property type="entry name" value="ABC_TRANSPORTER_1"/>
    <property type="match status" value="1"/>
</dbReference>
<dbReference type="PANTHER" id="PTHR43875:SF15">
    <property type="entry name" value="TREHALOSE IMPORT ATP-BINDING PROTEIN SUGC"/>
    <property type="match status" value="1"/>
</dbReference>
<evidence type="ECO:0000313" key="15">
    <source>
        <dbReference type="EMBL" id="BBY27043.1"/>
    </source>
</evidence>
<dbReference type="Pfam" id="PF00005">
    <property type="entry name" value="ABC_tran"/>
    <property type="match status" value="1"/>
</dbReference>
<evidence type="ECO:0000256" key="2">
    <source>
        <dbReference type="ARBA" id="ARBA00022448"/>
    </source>
</evidence>
<dbReference type="SMART" id="SM00382">
    <property type="entry name" value="AAA"/>
    <property type="match status" value="1"/>
</dbReference>
<dbReference type="EMBL" id="AP022588">
    <property type="protein sequence ID" value="BBY27043.1"/>
    <property type="molecule type" value="Genomic_DNA"/>
</dbReference>
<evidence type="ECO:0000256" key="12">
    <source>
        <dbReference type="ARBA" id="ARBA00080647"/>
    </source>
</evidence>
<dbReference type="Gene3D" id="2.40.50.140">
    <property type="entry name" value="Nucleic acid-binding proteins"/>
    <property type="match status" value="1"/>
</dbReference>
<gene>
    <name evidence="15" type="ORF">MSEDJ_11390</name>
</gene>
<dbReference type="InterPro" id="IPR017871">
    <property type="entry name" value="ABC_transporter-like_CS"/>
</dbReference>
<comment type="function">
    <text evidence="9">Part of the ABC transporter complex LpqY-SugA-SugB-SugC, which is highly specific for uptake of trehalose. Involved in the recycling of extracellular trehalose released from trehalose-containing molecules synthesized by M.tuberculosis. Trehalose uptake is essential for virulence. Responsible for energy coupling to the transport system.</text>
</comment>
<proteinExistence type="predicted"/>